<name>A0AAV8YB14_9CUCU</name>
<evidence type="ECO:0000313" key="1">
    <source>
        <dbReference type="EMBL" id="KAJ8948136.1"/>
    </source>
</evidence>
<dbReference type="AlphaFoldDB" id="A0AAV8YB14"/>
<comment type="caution">
    <text evidence="1">The sequence shown here is derived from an EMBL/GenBank/DDBJ whole genome shotgun (WGS) entry which is preliminary data.</text>
</comment>
<evidence type="ECO:0000313" key="2">
    <source>
        <dbReference type="Proteomes" id="UP001162156"/>
    </source>
</evidence>
<keyword evidence="2" id="KW-1185">Reference proteome</keyword>
<accession>A0AAV8YB14</accession>
<proteinExistence type="predicted"/>
<reference evidence="1" key="1">
    <citation type="journal article" date="2023" name="Insect Mol. Biol.">
        <title>Genome sequencing provides insights into the evolution of gene families encoding plant cell wall-degrading enzymes in longhorned beetles.</title>
        <authorList>
            <person name="Shin N.R."/>
            <person name="Okamura Y."/>
            <person name="Kirsch R."/>
            <person name="Pauchet Y."/>
        </authorList>
    </citation>
    <scope>NUCLEOTIDE SEQUENCE</scope>
    <source>
        <strain evidence="1">RBIC_L_NR</strain>
    </source>
</reference>
<dbReference type="Proteomes" id="UP001162156">
    <property type="component" value="Unassembled WGS sequence"/>
</dbReference>
<organism evidence="1 2">
    <name type="scientific">Rhamnusium bicolor</name>
    <dbReference type="NCBI Taxonomy" id="1586634"/>
    <lineage>
        <taxon>Eukaryota</taxon>
        <taxon>Metazoa</taxon>
        <taxon>Ecdysozoa</taxon>
        <taxon>Arthropoda</taxon>
        <taxon>Hexapoda</taxon>
        <taxon>Insecta</taxon>
        <taxon>Pterygota</taxon>
        <taxon>Neoptera</taxon>
        <taxon>Endopterygota</taxon>
        <taxon>Coleoptera</taxon>
        <taxon>Polyphaga</taxon>
        <taxon>Cucujiformia</taxon>
        <taxon>Chrysomeloidea</taxon>
        <taxon>Cerambycidae</taxon>
        <taxon>Lepturinae</taxon>
        <taxon>Rhagiini</taxon>
        <taxon>Rhamnusium</taxon>
    </lineage>
</organism>
<protein>
    <submittedName>
        <fullName evidence="1">Uncharacterized protein</fullName>
    </submittedName>
</protein>
<sequence>MQASQVTSYVFLHEEEISDHDSHSEQSEDEESSIDIEQNLNTCLCFLGKDKKTLWSKMLVIMSETKTRSHNIVTQSSGVIGAAKGAKTILKAWQLHFPDSVFEEIVQHTNKYIQKLRANYTRDRDAADTDVCEINAVLGLIY</sequence>
<gene>
    <name evidence="1" type="ORF">NQ314_008474</name>
</gene>
<dbReference type="EMBL" id="JANEYF010002324">
    <property type="protein sequence ID" value="KAJ8948136.1"/>
    <property type="molecule type" value="Genomic_DNA"/>
</dbReference>